<dbReference type="InterPro" id="IPR050162">
    <property type="entry name" value="MsrA_MetSO_reductase"/>
</dbReference>
<accession>A0A7S0WQU7</accession>
<evidence type="ECO:0000256" key="4">
    <source>
        <dbReference type="ARBA" id="ARBA00030273"/>
    </source>
</evidence>
<dbReference type="HAMAP" id="MF_01401">
    <property type="entry name" value="MsrA"/>
    <property type="match status" value="1"/>
</dbReference>
<organism evidence="9">
    <name type="scientific">Pyramimonas obovata</name>
    <dbReference type="NCBI Taxonomy" id="1411642"/>
    <lineage>
        <taxon>Eukaryota</taxon>
        <taxon>Viridiplantae</taxon>
        <taxon>Chlorophyta</taxon>
        <taxon>Pyramimonadophyceae</taxon>
        <taxon>Pyramimonadales</taxon>
        <taxon>Pyramimonadaceae</taxon>
        <taxon>Pyramimonas</taxon>
        <taxon>Pyramimonas incertae sedis</taxon>
    </lineage>
</organism>
<dbReference type="GO" id="GO:0034599">
    <property type="term" value="P:cellular response to oxidative stress"/>
    <property type="evidence" value="ECO:0007669"/>
    <property type="project" value="TreeGrafter"/>
</dbReference>
<evidence type="ECO:0000256" key="5">
    <source>
        <dbReference type="ARBA" id="ARBA00030643"/>
    </source>
</evidence>
<sequence length="251" mass="28065">MGVNDSRIPSKEECIPDNKTPMRITNKHYVTKNPIQGPFPPNIKTAVFGTGCFWGAEKGFWRMPGVYSTAVGYAAGHTAHATYDNVCTGRTGHNEVVHVAYDPSKIAYPDLLRMFWAQHDPTQGMGQGNDRGTQYRSGIYYYDDDQKTLALASKDSFQEKLKAKVKAVITTEIIPAPEFYYAEDYHQQYLAKPGARPYCSAQPTGIALGFDWIPKAFLPKHSPKLPETFWEKEGPKPGCTIVHGPNEQFVL</sequence>
<evidence type="ECO:0000256" key="6">
    <source>
        <dbReference type="ARBA" id="ARBA00047806"/>
    </source>
</evidence>
<evidence type="ECO:0000256" key="3">
    <source>
        <dbReference type="ARBA" id="ARBA00023002"/>
    </source>
</evidence>
<evidence type="ECO:0000256" key="2">
    <source>
        <dbReference type="ARBA" id="ARBA00012502"/>
    </source>
</evidence>
<proteinExistence type="inferred from homology"/>
<dbReference type="PANTHER" id="PTHR42799">
    <property type="entry name" value="MITOCHONDRIAL PEPTIDE METHIONINE SULFOXIDE REDUCTASE"/>
    <property type="match status" value="1"/>
</dbReference>
<dbReference type="NCBIfam" id="TIGR00401">
    <property type="entry name" value="msrA"/>
    <property type="match status" value="1"/>
</dbReference>
<dbReference type="PANTHER" id="PTHR42799:SF2">
    <property type="entry name" value="MITOCHONDRIAL PEPTIDE METHIONINE SULFOXIDE REDUCTASE"/>
    <property type="match status" value="1"/>
</dbReference>
<dbReference type="InterPro" id="IPR036509">
    <property type="entry name" value="Met_Sox_Rdtase_MsrA_sf"/>
</dbReference>
<protein>
    <recommendedName>
        <fullName evidence="2">peptide-methionine (S)-S-oxide reductase</fullName>
        <ecNumber evidence="2">1.8.4.11</ecNumber>
    </recommendedName>
    <alternativeName>
        <fullName evidence="5">Peptide-methionine (S)-S-oxide reductase</fullName>
    </alternativeName>
    <alternativeName>
        <fullName evidence="4">Protein-methionine-S-oxide reductase</fullName>
    </alternativeName>
</protein>
<dbReference type="SUPFAM" id="SSF55068">
    <property type="entry name" value="Peptide methionine sulfoxide reductase"/>
    <property type="match status" value="1"/>
</dbReference>
<name>A0A7S0WQU7_9CHLO</name>
<comment type="catalytic activity">
    <reaction evidence="7">
        <text>[thioredoxin]-disulfide + L-methionine + H2O = L-methionine (S)-S-oxide + [thioredoxin]-dithiol</text>
        <dbReference type="Rhea" id="RHEA:19993"/>
        <dbReference type="Rhea" id="RHEA-COMP:10698"/>
        <dbReference type="Rhea" id="RHEA-COMP:10700"/>
        <dbReference type="ChEBI" id="CHEBI:15377"/>
        <dbReference type="ChEBI" id="CHEBI:29950"/>
        <dbReference type="ChEBI" id="CHEBI:50058"/>
        <dbReference type="ChEBI" id="CHEBI:57844"/>
        <dbReference type="ChEBI" id="CHEBI:58772"/>
        <dbReference type="EC" id="1.8.4.11"/>
    </reaction>
</comment>
<dbReference type="Gene3D" id="3.30.1060.10">
    <property type="entry name" value="Peptide methionine sulphoxide reductase MsrA"/>
    <property type="match status" value="1"/>
</dbReference>
<evidence type="ECO:0000256" key="1">
    <source>
        <dbReference type="ARBA" id="ARBA00005591"/>
    </source>
</evidence>
<gene>
    <name evidence="9" type="ORF">POBO1169_LOCUS14299</name>
</gene>
<comment type="similarity">
    <text evidence="1">Belongs to the MsrA Met sulfoxide reductase family.</text>
</comment>
<evidence type="ECO:0000256" key="7">
    <source>
        <dbReference type="ARBA" id="ARBA00048782"/>
    </source>
</evidence>
<dbReference type="GO" id="GO:0005737">
    <property type="term" value="C:cytoplasm"/>
    <property type="evidence" value="ECO:0007669"/>
    <property type="project" value="TreeGrafter"/>
</dbReference>
<comment type="catalytic activity">
    <reaction evidence="6">
        <text>L-methionyl-[protein] + [thioredoxin]-disulfide + H2O = L-methionyl-(S)-S-oxide-[protein] + [thioredoxin]-dithiol</text>
        <dbReference type="Rhea" id="RHEA:14217"/>
        <dbReference type="Rhea" id="RHEA-COMP:10698"/>
        <dbReference type="Rhea" id="RHEA-COMP:10700"/>
        <dbReference type="Rhea" id="RHEA-COMP:12313"/>
        <dbReference type="Rhea" id="RHEA-COMP:12315"/>
        <dbReference type="ChEBI" id="CHEBI:15377"/>
        <dbReference type="ChEBI" id="CHEBI:16044"/>
        <dbReference type="ChEBI" id="CHEBI:29950"/>
        <dbReference type="ChEBI" id="CHEBI:44120"/>
        <dbReference type="ChEBI" id="CHEBI:50058"/>
        <dbReference type="EC" id="1.8.4.11"/>
    </reaction>
</comment>
<dbReference type="EMBL" id="HBFA01028257">
    <property type="protein sequence ID" value="CAD8678903.1"/>
    <property type="molecule type" value="Transcribed_RNA"/>
</dbReference>
<dbReference type="Pfam" id="PF01625">
    <property type="entry name" value="PMSR"/>
    <property type="match status" value="1"/>
</dbReference>
<dbReference type="AlphaFoldDB" id="A0A7S0WQU7"/>
<feature type="domain" description="Peptide methionine sulphoxide reductase MsrA" evidence="8">
    <location>
        <begin position="45"/>
        <end position="199"/>
    </location>
</feature>
<dbReference type="EC" id="1.8.4.11" evidence="2"/>
<dbReference type="GO" id="GO:0008113">
    <property type="term" value="F:peptide-methionine (S)-S-oxide reductase activity"/>
    <property type="evidence" value="ECO:0007669"/>
    <property type="project" value="UniProtKB-EC"/>
</dbReference>
<reference evidence="9" key="1">
    <citation type="submission" date="2021-01" db="EMBL/GenBank/DDBJ databases">
        <authorList>
            <person name="Corre E."/>
            <person name="Pelletier E."/>
            <person name="Niang G."/>
            <person name="Scheremetjew M."/>
            <person name="Finn R."/>
            <person name="Kale V."/>
            <person name="Holt S."/>
            <person name="Cochrane G."/>
            <person name="Meng A."/>
            <person name="Brown T."/>
            <person name="Cohen L."/>
        </authorList>
    </citation>
    <scope>NUCLEOTIDE SEQUENCE</scope>
    <source>
        <strain evidence="9">CCMP722</strain>
    </source>
</reference>
<evidence type="ECO:0000313" key="9">
    <source>
        <dbReference type="EMBL" id="CAD8678903.1"/>
    </source>
</evidence>
<keyword evidence="3" id="KW-0560">Oxidoreductase</keyword>
<dbReference type="InterPro" id="IPR002569">
    <property type="entry name" value="Met_Sox_Rdtase_MsrA_dom"/>
</dbReference>
<evidence type="ECO:0000259" key="8">
    <source>
        <dbReference type="Pfam" id="PF01625"/>
    </source>
</evidence>